<dbReference type="GeneID" id="55584618"/>
<evidence type="ECO:0000256" key="2">
    <source>
        <dbReference type="ARBA" id="ARBA00022628"/>
    </source>
</evidence>
<evidence type="ECO:0000256" key="1">
    <source>
        <dbReference type="ARBA" id="ARBA00001922"/>
    </source>
</evidence>
<dbReference type="GO" id="GO:0004494">
    <property type="term" value="F:methylmalonyl-CoA mutase activity"/>
    <property type="evidence" value="ECO:0007669"/>
    <property type="project" value="UniProtKB-EC"/>
</dbReference>
<evidence type="ECO:0000313" key="8">
    <source>
        <dbReference type="Proteomes" id="UP000509448"/>
    </source>
</evidence>
<keyword evidence="4 7" id="KW-0413">Isomerase</keyword>
<dbReference type="InterPro" id="IPR006158">
    <property type="entry name" value="Cobalamin-bd"/>
</dbReference>
<dbReference type="GO" id="GO:0046872">
    <property type="term" value="F:metal ion binding"/>
    <property type="evidence" value="ECO:0007669"/>
    <property type="project" value="UniProtKB-KW"/>
</dbReference>
<dbReference type="EMBL" id="AP018732">
    <property type="protein sequence ID" value="BBE42195.1"/>
    <property type="molecule type" value="Genomic_DNA"/>
</dbReference>
<keyword evidence="3" id="KW-0479">Metal-binding</keyword>
<organism evidence="7 8">
    <name type="scientific">Conexivisphaera calida</name>
    <dbReference type="NCBI Taxonomy" id="1874277"/>
    <lineage>
        <taxon>Archaea</taxon>
        <taxon>Nitrososphaerota</taxon>
        <taxon>Conexivisphaeria</taxon>
        <taxon>Conexivisphaerales</taxon>
        <taxon>Conexivisphaeraceae</taxon>
        <taxon>Conexivisphaera</taxon>
    </lineage>
</organism>
<dbReference type="NCBIfam" id="TIGR00640">
    <property type="entry name" value="acid_CoA_mut_C"/>
    <property type="match status" value="1"/>
</dbReference>
<dbReference type="RefSeq" id="WP_174448453.1">
    <property type="nucleotide sequence ID" value="NZ_AP018732.1"/>
</dbReference>
<keyword evidence="5" id="KW-0170">Cobalt</keyword>
<keyword evidence="8" id="KW-1185">Reference proteome</keyword>
<dbReference type="OrthoDB" id="9041at2157"/>
<gene>
    <name evidence="7" type="ORF">NAS2_0806</name>
</gene>
<evidence type="ECO:0000259" key="6">
    <source>
        <dbReference type="PROSITE" id="PS51332"/>
    </source>
</evidence>
<evidence type="ECO:0000313" key="7">
    <source>
        <dbReference type="EMBL" id="BBE42195.1"/>
    </source>
</evidence>
<accession>A0A4P2VM93</accession>
<dbReference type="KEGG" id="ccai:NAS2_0806"/>
<dbReference type="PANTHER" id="PTHR48101">
    <property type="entry name" value="METHYLMALONYL-COA MUTASE, MITOCHONDRIAL-RELATED"/>
    <property type="match status" value="1"/>
</dbReference>
<dbReference type="CDD" id="cd02071">
    <property type="entry name" value="MM_CoA_mut_B12_BD"/>
    <property type="match status" value="1"/>
</dbReference>
<reference evidence="7 8" key="1">
    <citation type="journal article" date="2019" name="ISME J.">
        <title>Isolation and characterization of a thermophilic sulfur- and iron-reducing thaumarchaeote from a terrestrial acidic hot spring.</title>
        <authorList>
            <person name="Kato S."/>
            <person name="Itoh T."/>
            <person name="Yuki M."/>
            <person name="Nagamori M."/>
            <person name="Ohnishi M."/>
            <person name="Uematsu K."/>
            <person name="Suzuki K."/>
            <person name="Takashina T."/>
            <person name="Ohkuma M."/>
        </authorList>
    </citation>
    <scope>NUCLEOTIDE SEQUENCE [LARGE SCALE GENOMIC DNA]</scope>
    <source>
        <strain evidence="7 8">NAS-02</strain>
    </source>
</reference>
<comment type="cofactor">
    <cofactor evidence="1">
        <name>adenosylcob(III)alamin</name>
        <dbReference type="ChEBI" id="CHEBI:18408"/>
    </cofactor>
</comment>
<dbReference type="Proteomes" id="UP000509448">
    <property type="component" value="Chromosome"/>
</dbReference>
<feature type="domain" description="B12-binding" evidence="6">
    <location>
        <begin position="6"/>
        <end position="134"/>
    </location>
</feature>
<dbReference type="GO" id="GO:0031419">
    <property type="term" value="F:cobalamin binding"/>
    <property type="evidence" value="ECO:0007669"/>
    <property type="project" value="UniProtKB-KW"/>
</dbReference>
<dbReference type="Gene3D" id="3.40.50.280">
    <property type="entry name" value="Cobalamin-binding domain"/>
    <property type="match status" value="1"/>
</dbReference>
<dbReference type="Pfam" id="PF02310">
    <property type="entry name" value="B12-binding"/>
    <property type="match status" value="1"/>
</dbReference>
<dbReference type="AlphaFoldDB" id="A0A4P2VM93"/>
<dbReference type="PROSITE" id="PS51332">
    <property type="entry name" value="B12_BINDING"/>
    <property type="match status" value="1"/>
</dbReference>
<evidence type="ECO:0000256" key="3">
    <source>
        <dbReference type="ARBA" id="ARBA00022723"/>
    </source>
</evidence>
<protein>
    <submittedName>
        <fullName evidence="7">B12 binding domain of Methylmalonyl-CoA mutase</fullName>
        <ecNumber evidence="7">5.4.99.2</ecNumber>
    </submittedName>
</protein>
<name>A0A4P2VM93_9ARCH</name>
<proteinExistence type="predicted"/>
<evidence type="ECO:0000256" key="4">
    <source>
        <dbReference type="ARBA" id="ARBA00023235"/>
    </source>
</evidence>
<keyword evidence="2" id="KW-0846">Cobalamin</keyword>
<dbReference type="InterPro" id="IPR006159">
    <property type="entry name" value="Acid_CoA_mut_C"/>
</dbReference>
<dbReference type="InterPro" id="IPR036724">
    <property type="entry name" value="Cobalamin-bd_sf"/>
</dbReference>
<sequence length="142" mass="15545">MFGSRPPRVLLAKPGLDGHDRAIYVLAQALRDAGMEVLYAGLFTPPEEIVEIAIAEDVDVIGLSLLNGQHMTSFPKVIRILRERGRDDIAVVGGGTIPPRDRRALEEMGITGNFGPGTPLDEIVEHIRARALEARRRKISSI</sequence>
<dbReference type="EC" id="5.4.99.2" evidence="7"/>
<dbReference type="SUPFAM" id="SSF52242">
    <property type="entry name" value="Cobalamin (vitamin B12)-binding domain"/>
    <property type="match status" value="1"/>
</dbReference>
<evidence type="ECO:0000256" key="5">
    <source>
        <dbReference type="ARBA" id="ARBA00023285"/>
    </source>
</evidence>
<dbReference type="PANTHER" id="PTHR48101:SF1">
    <property type="entry name" value="METHYLMALONYL-COA MUTASE, LARGE SUBUNIT"/>
    <property type="match status" value="1"/>
</dbReference>